<evidence type="ECO:0000256" key="2">
    <source>
        <dbReference type="SAM" id="MobiDB-lite"/>
    </source>
</evidence>
<feature type="domain" description="HAM1-like N-terminal" evidence="4">
    <location>
        <begin position="267"/>
        <end position="527"/>
    </location>
</feature>
<name>A0ABP0C7H4_9PEZI</name>
<sequence length="809" mass="89781">MSFCGFCGLCGGSRSDYDDNDGLNEGERRPLLANGDEETEHQRTLHQKLHTYQMVRAMGSGYLPSTAQAVANLRRVVPEQGEQRQHQSSPSMSELSPSGRALSQLSSRFVDQLITLLEHKNGGDQIQDFVYCVQRARLDVNVDVNLDVDQIQDQMAYRAGQAMGQANAAYRSLETVGTLLLTNTPFRLFLTDLTAVGRDVFRDTALSLADASHQAAKNVDQVEAITGPEPAPAADNVAAVTSEVVAGASKVAADAQENVTAKLVDNDEGARDRLVGRLKQSVNSLRQRPDYNESVSILTILLQKYVASYVRAAETVIDAVEEAVDDVREGVSGPNVSTNEQADVALRNFWSFLTAFGDPEEWKKLEKKFHALLDRSKGDNKRVDSFLRSVGRFLEAMLTDPAFFDDFEERVGRLKRQGEDLEDELASSSTSSSTSIREDMEGLFDQAKTTMQSVANDRDVSNLVATSTRIADLLWPSKDSYVNTDLLRDSVSVFVPRLVEAIQYIPIPRLEVVSPDVDLLLEGLVLEPGKHRDVQSRTLAPQRSSFLPYRLQVQIRNDIDIHKTQTGERQGSASSVGTAATITIRGLSVAADDFGYVLRVHANPLFRFTDTGMASFHLDERGIDVRLDVDVIRGAADRVMKLKRVHVRIHHLDFTLHKSKVSWLAWLFKPILRPLLRETLERQLALAIKENLQKANQEIVFARERMRGAQVATAQSGTSTLGSIVPVLRAVFARFEAWDDENPEVDVSVGINEGPTGVFDGVYAPGSLVRVWREEAVEAQQRIEEDAAGRYNRDGWRNNIFDVPVAVEE</sequence>
<gene>
    <name evidence="5" type="ORF">SBRCBS47491_006477</name>
</gene>
<feature type="coiled-coil region" evidence="1">
    <location>
        <begin position="685"/>
        <end position="712"/>
    </location>
</feature>
<reference evidence="5 6" key="1">
    <citation type="submission" date="2024-01" db="EMBL/GenBank/DDBJ databases">
        <authorList>
            <person name="Allen C."/>
            <person name="Tagirdzhanova G."/>
        </authorList>
    </citation>
    <scope>NUCLEOTIDE SEQUENCE [LARGE SCALE GENOMIC DNA]</scope>
</reference>
<dbReference type="Gene3D" id="3.15.10.10">
    <property type="entry name" value="Bactericidal permeability-increasing protein, domain 1"/>
    <property type="match status" value="1"/>
</dbReference>
<dbReference type="Pfam" id="PF19343">
    <property type="entry name" value="HAM1_N"/>
    <property type="match status" value="2"/>
</dbReference>
<comment type="caution">
    <text evidence="5">The sequence shown here is derived from an EMBL/GenBank/DDBJ whole genome shotgun (WGS) entry which is preliminary data.</text>
</comment>
<dbReference type="SUPFAM" id="SSF55394">
    <property type="entry name" value="Bactericidal permeability-increasing protein, BPI"/>
    <property type="match status" value="1"/>
</dbReference>
<organism evidence="5 6">
    <name type="scientific">Sporothrix bragantina</name>
    <dbReference type="NCBI Taxonomy" id="671064"/>
    <lineage>
        <taxon>Eukaryota</taxon>
        <taxon>Fungi</taxon>
        <taxon>Dikarya</taxon>
        <taxon>Ascomycota</taxon>
        <taxon>Pezizomycotina</taxon>
        <taxon>Sordariomycetes</taxon>
        <taxon>Sordariomycetidae</taxon>
        <taxon>Ophiostomatales</taxon>
        <taxon>Ophiostomataceae</taxon>
        <taxon>Sporothrix</taxon>
    </lineage>
</organism>
<dbReference type="InterPro" id="IPR017943">
    <property type="entry name" value="Bactericidal_perm-incr_a/b_dom"/>
</dbReference>
<dbReference type="PANTHER" id="PTHR31138">
    <property type="entry name" value="CHROMOSOME 19, WHOLE GENOME SHOTGUN SEQUENCE"/>
    <property type="match status" value="1"/>
</dbReference>
<feature type="region of interest" description="Disordered" evidence="2">
    <location>
        <begin position="17"/>
        <end position="40"/>
    </location>
</feature>
<dbReference type="InterPro" id="IPR027842">
    <property type="entry name" value="HAM1-like_C"/>
</dbReference>
<feature type="domain" description="HAM1-like C-terminal" evidence="3">
    <location>
        <begin position="647"/>
        <end position="715"/>
    </location>
</feature>
<evidence type="ECO:0000313" key="6">
    <source>
        <dbReference type="Proteomes" id="UP001642406"/>
    </source>
</evidence>
<dbReference type="Pfam" id="PF14613">
    <property type="entry name" value="HAM1_C"/>
    <property type="match status" value="1"/>
</dbReference>
<dbReference type="EMBL" id="CAWUHC010000063">
    <property type="protein sequence ID" value="CAK7227166.1"/>
    <property type="molecule type" value="Genomic_DNA"/>
</dbReference>
<evidence type="ECO:0008006" key="7">
    <source>
        <dbReference type="Google" id="ProtNLM"/>
    </source>
</evidence>
<keyword evidence="6" id="KW-1185">Reference proteome</keyword>
<dbReference type="PANTHER" id="PTHR31138:SF4">
    <property type="entry name" value="DUF5923 DOMAIN-CONTAINING PROTEIN"/>
    <property type="match status" value="1"/>
</dbReference>
<evidence type="ECO:0000313" key="5">
    <source>
        <dbReference type="EMBL" id="CAK7227166.1"/>
    </source>
</evidence>
<dbReference type="Proteomes" id="UP001642406">
    <property type="component" value="Unassembled WGS sequence"/>
</dbReference>
<protein>
    <recommendedName>
        <fullName evidence="7">Bactericidal permeability-increasing protein</fullName>
    </recommendedName>
</protein>
<evidence type="ECO:0000256" key="1">
    <source>
        <dbReference type="SAM" id="Coils"/>
    </source>
</evidence>
<dbReference type="InterPro" id="IPR045967">
    <property type="entry name" value="HAM1-like_N"/>
</dbReference>
<evidence type="ECO:0000259" key="3">
    <source>
        <dbReference type="Pfam" id="PF14613"/>
    </source>
</evidence>
<feature type="compositionally biased region" description="Low complexity" evidence="2">
    <location>
        <begin position="88"/>
        <end position="98"/>
    </location>
</feature>
<accession>A0ABP0C7H4</accession>
<evidence type="ECO:0000259" key="4">
    <source>
        <dbReference type="Pfam" id="PF19343"/>
    </source>
</evidence>
<feature type="domain" description="HAM1-like N-terminal" evidence="4">
    <location>
        <begin position="38"/>
        <end position="226"/>
    </location>
</feature>
<feature type="region of interest" description="Disordered" evidence="2">
    <location>
        <begin position="78"/>
        <end position="98"/>
    </location>
</feature>
<keyword evidence="1" id="KW-0175">Coiled coil</keyword>
<proteinExistence type="predicted"/>